<organism evidence="1 2">
    <name type="scientific">Alteromonas gracilis</name>
    <dbReference type="NCBI Taxonomy" id="1479524"/>
    <lineage>
        <taxon>Bacteria</taxon>
        <taxon>Pseudomonadati</taxon>
        <taxon>Pseudomonadota</taxon>
        <taxon>Gammaproteobacteria</taxon>
        <taxon>Alteromonadales</taxon>
        <taxon>Alteromonadaceae</taxon>
        <taxon>Alteromonas/Salinimonas group</taxon>
        <taxon>Alteromonas</taxon>
    </lineage>
</organism>
<keyword evidence="2" id="KW-1185">Reference proteome</keyword>
<gene>
    <name evidence="1" type="ORF">C6Y39_09905</name>
</gene>
<dbReference type="PANTHER" id="PTHR11237">
    <property type="entry name" value="COENZYME Q10 BIOSYNTHESIS PROTEIN 7"/>
    <property type="match status" value="1"/>
</dbReference>
<proteinExistence type="predicted"/>
<name>A0ABX5CMT2_9ALTE</name>
<dbReference type="PANTHER" id="PTHR11237:SF4">
    <property type="entry name" value="5-DEMETHOXYUBIQUINONE HYDROXYLASE, MITOCHONDRIAL"/>
    <property type="match status" value="1"/>
</dbReference>
<sequence length="192" mass="21898">MPFYSKVLETSCAKHVDKELRASHAGETGAVWIYRGALCAEFLLSLFIIGNRPSKTKPFIHEHLRTEKSHLAIFEHEMPLFRGSFLLPAWIAAGFVTGLLPRLLGHNWFFYTIYCVEQFVDKHYEKQCSSMIMLSEPPSNVINRFKECQIDERHHRDEALSLMTEQPTLLMTLWGKLVGSGSSLAVAMAKLI</sequence>
<evidence type="ECO:0000313" key="2">
    <source>
        <dbReference type="Proteomes" id="UP000239539"/>
    </source>
</evidence>
<dbReference type="EMBL" id="PVNO01000025">
    <property type="protein sequence ID" value="PRO68870.1"/>
    <property type="molecule type" value="Genomic_DNA"/>
</dbReference>
<dbReference type="InterPro" id="IPR011566">
    <property type="entry name" value="Ubq_synth_Coq7"/>
</dbReference>
<reference evidence="2" key="1">
    <citation type="journal article" date="2020" name="Int. J. Syst. Evol. Microbiol.">
        <title>Alteromonas alba sp. nov., a marine bacterium isolated from the seawater of the West Pacific Ocean.</title>
        <authorList>
            <person name="Sun C."/>
            <person name="Wu Y.-H."/>
            <person name="Xamxidin M."/>
            <person name="Cheng H."/>
            <person name="Xu X.-W."/>
        </authorList>
    </citation>
    <scope>NUCLEOTIDE SEQUENCE [LARGE SCALE GENOMIC DNA]</scope>
    <source>
        <strain evidence="2">9a2</strain>
    </source>
</reference>
<protein>
    <submittedName>
        <fullName evidence="1">Conjugal transfer protein</fullName>
    </submittedName>
</protein>
<dbReference type="Proteomes" id="UP000239539">
    <property type="component" value="Unassembled WGS sequence"/>
</dbReference>
<dbReference type="CDD" id="cd01042">
    <property type="entry name" value="DMQH"/>
    <property type="match status" value="1"/>
</dbReference>
<dbReference type="Pfam" id="PF03232">
    <property type="entry name" value="COQ7"/>
    <property type="match status" value="1"/>
</dbReference>
<accession>A0ABX5CMT2</accession>
<dbReference type="RefSeq" id="WP_105931095.1">
    <property type="nucleotide sequence ID" value="NZ_PVNO01000025.1"/>
</dbReference>
<evidence type="ECO:0000313" key="1">
    <source>
        <dbReference type="EMBL" id="PRO68870.1"/>
    </source>
</evidence>
<comment type="caution">
    <text evidence="1">The sequence shown here is derived from an EMBL/GenBank/DDBJ whole genome shotgun (WGS) entry which is preliminary data.</text>
</comment>